<protein>
    <submittedName>
        <fullName evidence="2">Type IV pilin protein</fullName>
    </submittedName>
</protein>
<dbReference type="PROSITE" id="PS00409">
    <property type="entry name" value="PROKAR_NTER_METHYL"/>
    <property type="match status" value="1"/>
</dbReference>
<dbReference type="Pfam" id="PF16732">
    <property type="entry name" value="ComP_DUS"/>
    <property type="match status" value="1"/>
</dbReference>
<dbReference type="KEGG" id="tcd:AAIA72_10770"/>
<dbReference type="InterPro" id="IPR031982">
    <property type="entry name" value="PilE-like"/>
</dbReference>
<evidence type="ECO:0000256" key="1">
    <source>
        <dbReference type="SAM" id="Phobius"/>
    </source>
</evidence>
<keyword evidence="1" id="KW-1133">Transmembrane helix</keyword>
<dbReference type="Pfam" id="PF07963">
    <property type="entry name" value="N_methyl"/>
    <property type="match status" value="1"/>
</dbReference>
<dbReference type="AlphaFoldDB" id="A0AB39USH5"/>
<dbReference type="EMBL" id="CP154858">
    <property type="protein sequence ID" value="XDT71288.1"/>
    <property type="molecule type" value="Genomic_DNA"/>
</dbReference>
<proteinExistence type="predicted"/>
<dbReference type="InterPro" id="IPR045584">
    <property type="entry name" value="Pilin-like"/>
</dbReference>
<dbReference type="Gene3D" id="3.30.700.10">
    <property type="entry name" value="Glycoprotein, Type 4 Pilin"/>
    <property type="match status" value="1"/>
</dbReference>
<name>A0AB39USH5_9GAMM</name>
<organism evidence="2">
    <name type="scientific">Thermohahella caldifontis</name>
    <dbReference type="NCBI Taxonomy" id="3142973"/>
    <lineage>
        <taxon>Bacteria</taxon>
        <taxon>Pseudomonadati</taxon>
        <taxon>Pseudomonadota</taxon>
        <taxon>Gammaproteobacteria</taxon>
        <taxon>Oceanospirillales</taxon>
        <taxon>Hahellaceae</taxon>
        <taxon>Thermohahella</taxon>
    </lineage>
</organism>
<evidence type="ECO:0000313" key="2">
    <source>
        <dbReference type="EMBL" id="XDT71288.1"/>
    </source>
</evidence>
<keyword evidence="1" id="KW-0812">Transmembrane</keyword>
<gene>
    <name evidence="2" type="ORF">AAIA72_10770</name>
</gene>
<dbReference type="SUPFAM" id="SSF54523">
    <property type="entry name" value="Pili subunits"/>
    <property type="match status" value="1"/>
</dbReference>
<dbReference type="InterPro" id="IPR012902">
    <property type="entry name" value="N_methyl_site"/>
</dbReference>
<dbReference type="RefSeq" id="WP_369600324.1">
    <property type="nucleotide sequence ID" value="NZ_CP154858.1"/>
</dbReference>
<reference evidence="2" key="1">
    <citation type="submission" date="2024-05" db="EMBL/GenBank/DDBJ databases">
        <title>Genome sequencing of novel strain.</title>
        <authorList>
            <person name="Ganbat D."/>
            <person name="Ganbat S."/>
            <person name="Lee S.-J."/>
        </authorList>
    </citation>
    <scope>NUCLEOTIDE SEQUENCE</scope>
    <source>
        <strain evidence="2">SMD15-11</strain>
    </source>
</reference>
<sequence>MDTDSVTRSGGFTLVELMIVLVIAAILAAVAIPSYTEHVRATRRDQAVQTLHLWAQAAERYRSRQGSFLGYSRPPETDPETGYTFSLSVNTDGAGFTASASPTSGGPMQGDACGTLTLNEQGILSHTGSGTRCPQ</sequence>
<dbReference type="PANTHER" id="PTHR30093:SF47">
    <property type="entry name" value="TYPE IV PILUS NON-CORE MINOR PILIN PILE"/>
    <property type="match status" value="1"/>
</dbReference>
<keyword evidence="1" id="KW-0472">Membrane</keyword>
<feature type="transmembrane region" description="Helical" evidence="1">
    <location>
        <begin position="12"/>
        <end position="35"/>
    </location>
</feature>
<accession>A0AB39USH5</accession>
<dbReference type="PANTHER" id="PTHR30093">
    <property type="entry name" value="GENERAL SECRETION PATHWAY PROTEIN G"/>
    <property type="match status" value="1"/>
</dbReference>
<dbReference type="GO" id="GO:0043683">
    <property type="term" value="P:type IV pilus assembly"/>
    <property type="evidence" value="ECO:0007669"/>
    <property type="project" value="InterPro"/>
</dbReference>